<reference evidence="2 3" key="1">
    <citation type="journal article" date="2021" name="Plant Biotechnol. J.">
        <title>Multi-omics assisted identification of the key and species-specific regulatory components of drought-tolerant mechanisms in Gossypium stocksii.</title>
        <authorList>
            <person name="Yu D."/>
            <person name="Ke L."/>
            <person name="Zhang D."/>
            <person name="Wu Y."/>
            <person name="Sun Y."/>
            <person name="Mei J."/>
            <person name="Sun J."/>
            <person name="Sun Y."/>
        </authorList>
    </citation>
    <scope>NUCLEOTIDE SEQUENCE [LARGE SCALE GENOMIC DNA]</scope>
    <source>
        <strain evidence="3">cv. E1</strain>
        <tissue evidence="2">Leaf</tissue>
    </source>
</reference>
<feature type="region of interest" description="Disordered" evidence="1">
    <location>
        <begin position="42"/>
        <end position="100"/>
    </location>
</feature>
<organism evidence="2 3">
    <name type="scientific">Gossypium stocksii</name>
    <dbReference type="NCBI Taxonomy" id="47602"/>
    <lineage>
        <taxon>Eukaryota</taxon>
        <taxon>Viridiplantae</taxon>
        <taxon>Streptophyta</taxon>
        <taxon>Embryophyta</taxon>
        <taxon>Tracheophyta</taxon>
        <taxon>Spermatophyta</taxon>
        <taxon>Magnoliopsida</taxon>
        <taxon>eudicotyledons</taxon>
        <taxon>Gunneridae</taxon>
        <taxon>Pentapetalae</taxon>
        <taxon>rosids</taxon>
        <taxon>malvids</taxon>
        <taxon>Malvales</taxon>
        <taxon>Malvaceae</taxon>
        <taxon>Malvoideae</taxon>
        <taxon>Gossypium</taxon>
    </lineage>
</organism>
<evidence type="ECO:0000256" key="1">
    <source>
        <dbReference type="SAM" id="MobiDB-lite"/>
    </source>
</evidence>
<proteinExistence type="predicted"/>
<keyword evidence="3" id="KW-1185">Reference proteome</keyword>
<sequence length="100" mass="11082">MSWGGSSYTRGSSMYTKHQINAFFDRHMDYRRTNYLLISTRTNEGTSSPLFKGDNKGTDEGKDATYEACVGEEEGVAQGEDSESEPRESEDGTLDNAPDP</sequence>
<dbReference type="AlphaFoldDB" id="A0A9D3ZF11"/>
<accession>A0A9D3ZF11</accession>
<dbReference type="EMBL" id="JAIQCV010000013">
    <property type="protein sequence ID" value="KAH1031220.1"/>
    <property type="molecule type" value="Genomic_DNA"/>
</dbReference>
<gene>
    <name evidence="2" type="ORF">J1N35_043394</name>
</gene>
<evidence type="ECO:0000313" key="3">
    <source>
        <dbReference type="Proteomes" id="UP000828251"/>
    </source>
</evidence>
<comment type="caution">
    <text evidence="2">The sequence shown here is derived from an EMBL/GenBank/DDBJ whole genome shotgun (WGS) entry which is preliminary data.</text>
</comment>
<dbReference type="Proteomes" id="UP000828251">
    <property type="component" value="Unassembled WGS sequence"/>
</dbReference>
<feature type="compositionally biased region" description="Basic and acidic residues" evidence="1">
    <location>
        <begin position="53"/>
        <end position="65"/>
    </location>
</feature>
<protein>
    <submittedName>
        <fullName evidence="2">Uncharacterized protein</fullName>
    </submittedName>
</protein>
<name>A0A9D3ZF11_9ROSI</name>
<feature type="compositionally biased region" description="Acidic residues" evidence="1">
    <location>
        <begin position="70"/>
        <end position="83"/>
    </location>
</feature>
<evidence type="ECO:0000313" key="2">
    <source>
        <dbReference type="EMBL" id="KAH1031220.1"/>
    </source>
</evidence>